<protein>
    <submittedName>
        <fullName evidence="2">Uncharacterized protein</fullName>
    </submittedName>
</protein>
<evidence type="ECO:0000313" key="3">
    <source>
        <dbReference type="Proteomes" id="UP001189429"/>
    </source>
</evidence>
<keyword evidence="3" id="KW-1185">Reference proteome</keyword>
<evidence type="ECO:0000313" key="2">
    <source>
        <dbReference type="EMBL" id="CAK0852052.1"/>
    </source>
</evidence>
<feature type="compositionally biased region" description="Basic and acidic residues" evidence="1">
    <location>
        <begin position="58"/>
        <end position="68"/>
    </location>
</feature>
<comment type="caution">
    <text evidence="2">The sequence shown here is derived from an EMBL/GenBank/DDBJ whole genome shotgun (WGS) entry which is preliminary data.</text>
</comment>
<feature type="region of interest" description="Disordered" evidence="1">
    <location>
        <begin position="1"/>
        <end position="132"/>
    </location>
</feature>
<dbReference type="EMBL" id="CAUYUJ010015289">
    <property type="protein sequence ID" value="CAK0852052.1"/>
    <property type="molecule type" value="Genomic_DNA"/>
</dbReference>
<feature type="non-terminal residue" evidence="2">
    <location>
        <position position="1"/>
    </location>
</feature>
<dbReference type="Proteomes" id="UP001189429">
    <property type="component" value="Unassembled WGS sequence"/>
</dbReference>
<accession>A0ABN9U072</accession>
<name>A0ABN9U072_9DINO</name>
<proteinExistence type="predicted"/>
<gene>
    <name evidence="2" type="ORF">PCOR1329_LOCUS44021</name>
</gene>
<sequence>ERAEQGGGREGGGGGGVNGKEETKPARRSVDQTSTAARGATHCPPHPRHAGGKNHGHNFSEVRADPCHRRWAPLPGTRSAPGAPLEEPPRGAQRGGSGGTEARPARRAPPLLSLAAAPPLPPPSAAMSPQWRFGRRGVFYKFRLRR</sequence>
<organism evidence="2 3">
    <name type="scientific">Prorocentrum cordatum</name>
    <dbReference type="NCBI Taxonomy" id="2364126"/>
    <lineage>
        <taxon>Eukaryota</taxon>
        <taxon>Sar</taxon>
        <taxon>Alveolata</taxon>
        <taxon>Dinophyceae</taxon>
        <taxon>Prorocentrales</taxon>
        <taxon>Prorocentraceae</taxon>
        <taxon>Prorocentrum</taxon>
    </lineage>
</organism>
<evidence type="ECO:0000256" key="1">
    <source>
        <dbReference type="SAM" id="MobiDB-lite"/>
    </source>
</evidence>
<feature type="compositionally biased region" description="Low complexity" evidence="1">
    <location>
        <begin position="108"/>
        <end position="117"/>
    </location>
</feature>
<feature type="compositionally biased region" description="Gly residues" evidence="1">
    <location>
        <begin position="1"/>
        <end position="18"/>
    </location>
</feature>
<feature type="compositionally biased region" description="Basic residues" evidence="1">
    <location>
        <begin position="45"/>
        <end position="56"/>
    </location>
</feature>
<reference evidence="2" key="1">
    <citation type="submission" date="2023-10" db="EMBL/GenBank/DDBJ databases">
        <authorList>
            <person name="Chen Y."/>
            <person name="Shah S."/>
            <person name="Dougan E. K."/>
            <person name="Thang M."/>
            <person name="Chan C."/>
        </authorList>
    </citation>
    <scope>NUCLEOTIDE SEQUENCE [LARGE SCALE GENOMIC DNA]</scope>
</reference>
<feature type="compositionally biased region" description="Basic and acidic residues" evidence="1">
    <location>
        <begin position="19"/>
        <end position="30"/>
    </location>
</feature>